<organism evidence="6 7">
    <name type="scientific">Haloarcula nitratireducens</name>
    <dbReference type="NCBI Taxonomy" id="2487749"/>
    <lineage>
        <taxon>Archaea</taxon>
        <taxon>Methanobacteriati</taxon>
        <taxon>Methanobacteriota</taxon>
        <taxon>Stenosarchaea group</taxon>
        <taxon>Halobacteria</taxon>
        <taxon>Halobacteriales</taxon>
        <taxon>Haloarculaceae</taxon>
        <taxon>Haloarcula</taxon>
    </lineage>
</organism>
<proteinExistence type="predicted"/>
<feature type="transmembrane region" description="Helical" evidence="5">
    <location>
        <begin position="96"/>
        <end position="115"/>
    </location>
</feature>
<dbReference type="CDD" id="cd13966">
    <property type="entry name" value="PT_UbiA_4"/>
    <property type="match status" value="1"/>
</dbReference>
<comment type="subcellular location">
    <subcellularLocation>
        <location evidence="1">Cell membrane</location>
        <topology evidence="1">Multi-pass membrane protein</topology>
    </subcellularLocation>
</comment>
<dbReference type="AlphaFoldDB" id="A0AAW4PB74"/>
<feature type="transmembrane region" description="Helical" evidence="5">
    <location>
        <begin position="161"/>
        <end position="188"/>
    </location>
</feature>
<dbReference type="Gene3D" id="1.10.357.140">
    <property type="entry name" value="UbiA prenyltransferase"/>
    <property type="match status" value="1"/>
</dbReference>
<evidence type="ECO:0000313" key="6">
    <source>
        <dbReference type="EMBL" id="MBX0295058.1"/>
    </source>
</evidence>
<protein>
    <submittedName>
        <fullName evidence="6">Prenyltransferase</fullName>
    </submittedName>
</protein>
<keyword evidence="4 5" id="KW-0472">Membrane</keyword>
<evidence type="ECO:0000256" key="2">
    <source>
        <dbReference type="ARBA" id="ARBA00022692"/>
    </source>
</evidence>
<name>A0AAW4PB74_9EURY</name>
<dbReference type="GO" id="GO:0016765">
    <property type="term" value="F:transferase activity, transferring alkyl or aryl (other than methyl) groups"/>
    <property type="evidence" value="ECO:0007669"/>
    <property type="project" value="InterPro"/>
</dbReference>
<gene>
    <name evidence="6" type="ORF">EGH23_09235</name>
</gene>
<evidence type="ECO:0000256" key="4">
    <source>
        <dbReference type="ARBA" id="ARBA00023136"/>
    </source>
</evidence>
<evidence type="ECO:0000256" key="1">
    <source>
        <dbReference type="ARBA" id="ARBA00004651"/>
    </source>
</evidence>
<feature type="transmembrane region" description="Helical" evidence="5">
    <location>
        <begin position="245"/>
        <end position="262"/>
    </location>
</feature>
<accession>A0AAW4PB74</accession>
<dbReference type="GO" id="GO:0005886">
    <property type="term" value="C:plasma membrane"/>
    <property type="evidence" value="ECO:0007669"/>
    <property type="project" value="UniProtKB-SubCell"/>
</dbReference>
<dbReference type="InterPro" id="IPR000537">
    <property type="entry name" value="UbiA_prenyltransferase"/>
</dbReference>
<evidence type="ECO:0000256" key="3">
    <source>
        <dbReference type="ARBA" id="ARBA00022989"/>
    </source>
</evidence>
<dbReference type="PANTHER" id="PTHR42723:SF1">
    <property type="entry name" value="CHLOROPHYLL SYNTHASE, CHLOROPLASTIC"/>
    <property type="match status" value="1"/>
</dbReference>
<dbReference type="PANTHER" id="PTHR42723">
    <property type="entry name" value="CHLOROPHYLL SYNTHASE"/>
    <property type="match status" value="1"/>
</dbReference>
<dbReference type="Gene3D" id="1.20.120.1780">
    <property type="entry name" value="UbiA prenyltransferase"/>
    <property type="match status" value="1"/>
</dbReference>
<keyword evidence="2 5" id="KW-0812">Transmembrane</keyword>
<reference evidence="6 7" key="1">
    <citation type="submission" date="2021-06" db="EMBL/GenBank/DDBJ databases">
        <title>Halomicroarcula sp. a new haloarchaeum isolated from saline soil.</title>
        <authorList>
            <person name="Duran-Viseras A."/>
            <person name="Sanchez-Porro C."/>
            <person name="Ventosa A."/>
        </authorList>
    </citation>
    <scope>NUCLEOTIDE SEQUENCE [LARGE SCALE GENOMIC DNA]</scope>
    <source>
        <strain evidence="6 7">F27</strain>
    </source>
</reference>
<keyword evidence="3 5" id="KW-1133">Transmembrane helix</keyword>
<dbReference type="NCBIfam" id="NF009516">
    <property type="entry name" value="PRK12875.1"/>
    <property type="match status" value="1"/>
</dbReference>
<feature type="transmembrane region" description="Helical" evidence="5">
    <location>
        <begin position="30"/>
        <end position="47"/>
    </location>
</feature>
<feature type="transmembrane region" description="Helical" evidence="5">
    <location>
        <begin position="53"/>
        <end position="75"/>
    </location>
</feature>
<feature type="transmembrane region" description="Helical" evidence="5">
    <location>
        <begin position="268"/>
        <end position="291"/>
    </location>
</feature>
<keyword evidence="7" id="KW-1185">Reference proteome</keyword>
<evidence type="ECO:0000256" key="5">
    <source>
        <dbReference type="SAM" id="Phobius"/>
    </source>
</evidence>
<dbReference type="InterPro" id="IPR044878">
    <property type="entry name" value="UbiA_sf"/>
</dbReference>
<dbReference type="Proteomes" id="UP001430455">
    <property type="component" value="Unassembled WGS sequence"/>
</dbReference>
<evidence type="ECO:0000313" key="7">
    <source>
        <dbReference type="Proteomes" id="UP001430455"/>
    </source>
</evidence>
<dbReference type="InterPro" id="IPR050475">
    <property type="entry name" value="Prenyltransferase_related"/>
</dbReference>
<dbReference type="RefSeq" id="WP_220579705.1">
    <property type="nucleotide sequence ID" value="NZ_RKLT01000002.1"/>
</dbReference>
<comment type="caution">
    <text evidence="6">The sequence shown here is derived from an EMBL/GenBank/DDBJ whole genome shotgun (WGS) entry which is preliminary data.</text>
</comment>
<sequence length="293" mass="31439">MTLATDRLASLAPAAETRLGYLLRLSRPRFWLYQGGPVVVAVTYAAAGLGELFSPLAVALFLYFALPANVFLYGVNDVFDRDADEHNPKKDEGREVSYRGDSVVLGTIVGSGLLAAAFLPWLPTLGVVALLAWAFLSVEYSAPPLRFKTTPFLDSVSNGLYVLPGVVAYAAVAGVAPPTSAVAGAWLWTMGMHTFSAIPDIEPDREAGIRTTATYLGASRTYYYCAACWLAAAATFALTHWAFGALLLVYPVLVFGVLAAGVDVEAAYWWYPAVNTLVGMAFTLLGLWVMLYG</sequence>
<feature type="transmembrane region" description="Helical" evidence="5">
    <location>
        <begin position="221"/>
        <end position="238"/>
    </location>
</feature>
<dbReference type="EMBL" id="RKLT01000002">
    <property type="protein sequence ID" value="MBX0295058.1"/>
    <property type="molecule type" value="Genomic_DNA"/>
</dbReference>
<dbReference type="Pfam" id="PF01040">
    <property type="entry name" value="UbiA"/>
    <property type="match status" value="1"/>
</dbReference>